<dbReference type="PANTHER" id="PTHR12854:SF7">
    <property type="entry name" value="ATAXIN-2 HOMOLOG"/>
    <property type="match status" value="1"/>
</dbReference>
<feature type="compositionally biased region" description="Basic and acidic residues" evidence="1">
    <location>
        <begin position="256"/>
        <end position="272"/>
    </location>
</feature>
<sequence>MPLINDVKSFEVLSRWNSCLGQEVRILTQDEKNYRGLLSCFDTEGSVIGISQCYELTEKNKKSLFVSENDMRSKMAFHISDVRQITIPGKLYEEKHFRLDGAYHEKTKGIAHRELALKRVKVNDGRWAVDEMLATNAELGVKTSFAEDLSQFTNVAVPKLSKEAIAQAQKLADKIEGDAMSKHNARLENDDEEKDLDKLTVNEELHQPKNYLGKKPSLAMTRRNKPYHEQPKNKNKSASAGPRNSPPILDRAQQCKPKEIESSQKSELKLVEKPPSAEQPTELVNTEGLESTKAAKQDAVEDQKPEQKTKEFRFNADACAFVPRSMQQTVPAPSSGPAANFAPRNRQCAPPAVQPMPGMGFVQQPMQGTLMMPYQDPTMQGYTHTYPAYPPVSIPPLFPSMTAVHQQSVLYTPQNYTAALCQQPQITATYFNTSAAPPLVPRVQYQPQAYMPQVSIAAARPFVPPNYTAVDFQHYPPHLRSTTPLAGHPPY</sequence>
<feature type="non-terminal residue" evidence="2">
    <location>
        <position position="1"/>
    </location>
</feature>
<feature type="region of interest" description="Disordered" evidence="1">
    <location>
        <begin position="226"/>
        <end position="308"/>
    </location>
</feature>
<dbReference type="PANTHER" id="PTHR12854">
    <property type="entry name" value="ATAXIN 2-RELATED"/>
    <property type="match status" value="1"/>
</dbReference>
<proteinExistence type="predicted"/>
<dbReference type="AlphaFoldDB" id="A0AA36D2N8"/>
<dbReference type="GO" id="GO:0034063">
    <property type="term" value="P:stress granule assembly"/>
    <property type="evidence" value="ECO:0007669"/>
    <property type="project" value="TreeGrafter"/>
</dbReference>
<evidence type="ECO:0008006" key="4">
    <source>
        <dbReference type="Google" id="ProtNLM"/>
    </source>
</evidence>
<feature type="region of interest" description="Disordered" evidence="1">
    <location>
        <begin position="200"/>
        <end position="219"/>
    </location>
</feature>
<gene>
    <name evidence="2" type="ORF">MSPICULIGERA_LOCUS18015</name>
</gene>
<dbReference type="Proteomes" id="UP001177023">
    <property type="component" value="Unassembled WGS sequence"/>
</dbReference>
<comment type="caution">
    <text evidence="2">The sequence shown here is derived from an EMBL/GenBank/DDBJ whole genome shotgun (WGS) entry which is preliminary data.</text>
</comment>
<evidence type="ECO:0000313" key="3">
    <source>
        <dbReference type="Proteomes" id="UP001177023"/>
    </source>
</evidence>
<dbReference type="EMBL" id="CATQJA010002657">
    <property type="protein sequence ID" value="CAJ0579810.1"/>
    <property type="molecule type" value="Genomic_DNA"/>
</dbReference>
<evidence type="ECO:0000313" key="2">
    <source>
        <dbReference type="EMBL" id="CAJ0579810.1"/>
    </source>
</evidence>
<keyword evidence="3" id="KW-1185">Reference proteome</keyword>
<feature type="compositionally biased region" description="Basic and acidic residues" evidence="1">
    <location>
        <begin position="293"/>
        <end position="308"/>
    </location>
</feature>
<organism evidence="2 3">
    <name type="scientific">Mesorhabditis spiculigera</name>
    <dbReference type="NCBI Taxonomy" id="96644"/>
    <lineage>
        <taxon>Eukaryota</taxon>
        <taxon>Metazoa</taxon>
        <taxon>Ecdysozoa</taxon>
        <taxon>Nematoda</taxon>
        <taxon>Chromadorea</taxon>
        <taxon>Rhabditida</taxon>
        <taxon>Rhabditina</taxon>
        <taxon>Rhabditomorpha</taxon>
        <taxon>Rhabditoidea</taxon>
        <taxon>Rhabditidae</taxon>
        <taxon>Mesorhabditinae</taxon>
        <taxon>Mesorhabditis</taxon>
    </lineage>
</organism>
<dbReference type="GO" id="GO:0003729">
    <property type="term" value="F:mRNA binding"/>
    <property type="evidence" value="ECO:0007669"/>
    <property type="project" value="TreeGrafter"/>
</dbReference>
<accession>A0AA36D2N8</accession>
<protein>
    <recommendedName>
        <fullName evidence="4">LsmAD domain-containing protein</fullName>
    </recommendedName>
</protein>
<name>A0AA36D2N8_9BILA</name>
<dbReference type="GO" id="GO:0010494">
    <property type="term" value="C:cytoplasmic stress granule"/>
    <property type="evidence" value="ECO:0007669"/>
    <property type="project" value="TreeGrafter"/>
</dbReference>
<dbReference type="InterPro" id="IPR045117">
    <property type="entry name" value="ATXN2-like"/>
</dbReference>
<evidence type="ECO:0000256" key="1">
    <source>
        <dbReference type="SAM" id="MobiDB-lite"/>
    </source>
</evidence>
<reference evidence="2" key="1">
    <citation type="submission" date="2023-06" db="EMBL/GenBank/DDBJ databases">
        <authorList>
            <person name="Delattre M."/>
        </authorList>
    </citation>
    <scope>NUCLEOTIDE SEQUENCE</scope>
    <source>
        <strain evidence="2">AF72</strain>
    </source>
</reference>